<evidence type="ECO:0000256" key="10">
    <source>
        <dbReference type="SAM" id="Phobius"/>
    </source>
</evidence>
<feature type="transmembrane region" description="Helical" evidence="10">
    <location>
        <begin position="275"/>
        <end position="294"/>
    </location>
</feature>
<dbReference type="AlphaFoldDB" id="A0A0D6QZB2"/>
<dbReference type="GO" id="GO:0005516">
    <property type="term" value="F:calmodulin binding"/>
    <property type="evidence" value="ECO:0007669"/>
    <property type="project" value="UniProtKB-KW"/>
</dbReference>
<evidence type="ECO:0000256" key="7">
    <source>
        <dbReference type="ARBA" id="ARBA00023265"/>
    </source>
</evidence>
<keyword evidence="8" id="KW-0112">Calmodulin-binding</keyword>
<keyword evidence="6 8" id="KW-0472">Membrane</keyword>
<evidence type="ECO:0000256" key="8">
    <source>
        <dbReference type="RuleBase" id="RU280816"/>
    </source>
</evidence>
<name>A0A0D6QZB2_ARACU</name>
<dbReference type="EMBL" id="GCKF01039240">
    <property type="protein sequence ID" value="JAG95894.1"/>
    <property type="molecule type" value="Transcribed_RNA"/>
</dbReference>
<accession>A0A0D6QZB2</accession>
<keyword evidence="3 8" id="KW-0812">Transmembrane</keyword>
<evidence type="ECO:0000256" key="9">
    <source>
        <dbReference type="SAM" id="MobiDB-lite"/>
    </source>
</evidence>
<feature type="transmembrane region" description="Helical" evidence="10">
    <location>
        <begin position="359"/>
        <end position="382"/>
    </location>
</feature>
<keyword evidence="7 8" id="KW-0568">Pathogenesis-related protein</keyword>
<dbReference type="PANTHER" id="PTHR31942">
    <property type="entry name" value="MLO-LIKE PROTEIN 1"/>
    <property type="match status" value="1"/>
</dbReference>
<dbReference type="InterPro" id="IPR004326">
    <property type="entry name" value="Mlo"/>
</dbReference>
<sequence length="551" mass="63371">MASDRSLEYTPTWAVAAVCFVFITISIIIEETILHIGAWLSKRNKKALNNALEKIKSELMILGFISLLLTVGQSYVAKICISESLSDTMLPCKLKNSAADSSEEDRRRKLLSAVLFSRQEEPERRVLAAAKNSTSCSKKEVPLISTDAMHQLHIFIFVLAIFQVLHSIFTMGLGRAKMRSWKAWERETETMEYQSSHDPSRFRLTHETSFMKYHMHSWNRIPILIWIESFFRQFFSSVTKVDYLTLRHGFISAHLAPNNKFDFHKYIKRSLEDDFRVVVGISPLLWAFAVIYLLVNVYGWNAYFWLAFLPLIIVLLVGTKLQVIIRNMALQIQARHAVVKGAPIVQPSDEHFWFGRPQLILFLIHFVLFQNAFQLAYFFWIWYEFGLNTCFHENLGAIITRISIGVGVQFLCSYITLPLYALVTQMGSHMKKAIFDEQTAIAIKRWQKAAKKNRRQHQGSGSGETSTQDSSPSRFLRRFKTTGAFDRKGVSGRSYHSEYEMSDIEMDASLIPNVHSTPSQIARGKEKDDMKRSLRGRDVETGKTDFSFPKL</sequence>
<proteinExistence type="inferred from homology"/>
<evidence type="ECO:0000256" key="6">
    <source>
        <dbReference type="ARBA" id="ARBA00023136"/>
    </source>
</evidence>
<feature type="region of interest" description="Disordered" evidence="9">
    <location>
        <begin position="452"/>
        <end position="473"/>
    </location>
</feature>
<evidence type="ECO:0000256" key="2">
    <source>
        <dbReference type="ARBA" id="ARBA00006574"/>
    </source>
</evidence>
<gene>
    <name evidence="8" type="primary">MLO</name>
</gene>
<protein>
    <recommendedName>
        <fullName evidence="8">MLO-like protein</fullName>
    </recommendedName>
</protein>
<comment type="similarity">
    <text evidence="2 8">Belongs to the MLO family.</text>
</comment>
<feature type="region of interest" description="Disordered" evidence="9">
    <location>
        <begin position="510"/>
        <end position="551"/>
    </location>
</feature>
<comment type="domain">
    <text evidence="8">The C-terminus contains a calmodulin-binding domain, which binds calmodulin in a calcium-dependent fashion.</text>
</comment>
<evidence type="ECO:0000256" key="1">
    <source>
        <dbReference type="ARBA" id="ARBA00004141"/>
    </source>
</evidence>
<dbReference type="PANTHER" id="PTHR31942:SF49">
    <property type="entry name" value="MLO-LIKE PROTEIN 8"/>
    <property type="match status" value="1"/>
</dbReference>
<evidence type="ECO:0000256" key="3">
    <source>
        <dbReference type="ARBA" id="ARBA00022692"/>
    </source>
</evidence>
<feature type="transmembrane region" description="Helical" evidence="10">
    <location>
        <begin position="12"/>
        <end position="38"/>
    </location>
</feature>
<evidence type="ECO:0000313" key="11">
    <source>
        <dbReference type="EMBL" id="JAG95894.1"/>
    </source>
</evidence>
<feature type="transmembrane region" description="Helical" evidence="10">
    <location>
        <begin position="59"/>
        <end position="77"/>
    </location>
</feature>
<dbReference type="GO" id="GO:0006952">
    <property type="term" value="P:defense response"/>
    <property type="evidence" value="ECO:0007669"/>
    <property type="project" value="UniProtKB-KW"/>
</dbReference>
<keyword evidence="4 8" id="KW-0611">Plant defense</keyword>
<feature type="compositionally biased region" description="Polar residues" evidence="9">
    <location>
        <begin position="463"/>
        <end position="473"/>
    </location>
</feature>
<evidence type="ECO:0000256" key="4">
    <source>
        <dbReference type="ARBA" id="ARBA00022821"/>
    </source>
</evidence>
<dbReference type="GO" id="GO:0016020">
    <property type="term" value="C:membrane"/>
    <property type="evidence" value="ECO:0007669"/>
    <property type="project" value="UniProtKB-SubCell"/>
</dbReference>
<feature type="compositionally biased region" description="Basic and acidic residues" evidence="9">
    <location>
        <begin position="523"/>
        <end position="543"/>
    </location>
</feature>
<reference evidence="11" key="1">
    <citation type="submission" date="2015-03" db="EMBL/GenBank/DDBJ databases">
        <title>A transcriptome of Araucaria cunninghamii, an australian fine timber species.</title>
        <authorList>
            <person name="Jing Yi C.J.Y."/>
            <person name="Yin San L.Y.S."/>
            <person name="Abdul Karim S.S."/>
            <person name="Wan Azmi N.N."/>
            <person name="Hercus R.R."/>
            <person name="Croft L.L."/>
        </authorList>
    </citation>
    <scope>NUCLEOTIDE SEQUENCE</scope>
    <source>
        <strain evidence="11">MI0301</strain>
        <tissue evidence="11">Leaf</tissue>
    </source>
</reference>
<organism evidence="11">
    <name type="scientific">Araucaria cunninghamii</name>
    <name type="common">Hoop pine</name>
    <name type="synonym">Moreton Bay pine</name>
    <dbReference type="NCBI Taxonomy" id="56994"/>
    <lineage>
        <taxon>Eukaryota</taxon>
        <taxon>Viridiplantae</taxon>
        <taxon>Streptophyta</taxon>
        <taxon>Embryophyta</taxon>
        <taxon>Tracheophyta</taxon>
        <taxon>Spermatophyta</taxon>
        <taxon>Pinopsida</taxon>
        <taxon>Pinidae</taxon>
        <taxon>Conifers II</taxon>
        <taxon>Araucariales</taxon>
        <taxon>Araucariaceae</taxon>
        <taxon>Araucaria</taxon>
    </lineage>
</organism>
<evidence type="ECO:0000256" key="5">
    <source>
        <dbReference type="ARBA" id="ARBA00022989"/>
    </source>
</evidence>
<feature type="transmembrane region" description="Helical" evidence="10">
    <location>
        <begin position="402"/>
        <end position="423"/>
    </location>
</feature>
<comment type="subcellular location">
    <subcellularLocation>
        <location evidence="1 8">Membrane</location>
        <topology evidence="1 8">Multi-pass membrane protein</topology>
    </subcellularLocation>
</comment>
<feature type="transmembrane region" description="Helical" evidence="10">
    <location>
        <begin position="300"/>
        <end position="318"/>
    </location>
</feature>
<comment type="function">
    <text evidence="8">May be involved in modulation of pathogen defense and leaf cell death.</text>
</comment>
<keyword evidence="5 8" id="KW-1133">Transmembrane helix</keyword>
<feature type="transmembrane region" description="Helical" evidence="10">
    <location>
        <begin position="152"/>
        <end position="173"/>
    </location>
</feature>
<dbReference type="Pfam" id="PF03094">
    <property type="entry name" value="Mlo"/>
    <property type="match status" value="1"/>
</dbReference>